<dbReference type="AlphaFoldDB" id="A0AAW4R5Q1"/>
<dbReference type="SMART" id="SM00245">
    <property type="entry name" value="TSPc"/>
    <property type="match status" value="1"/>
</dbReference>
<dbReference type="EMBL" id="JACLPZ010000072">
    <property type="protein sequence ID" value="MBY0040904.1"/>
    <property type="molecule type" value="Genomic_DNA"/>
</dbReference>
<evidence type="ECO:0000313" key="3">
    <source>
        <dbReference type="Proteomes" id="UP001197806"/>
    </source>
</evidence>
<accession>A0AAW4R5Q1</accession>
<dbReference type="GO" id="GO:0006508">
    <property type="term" value="P:proteolysis"/>
    <property type="evidence" value="ECO:0007669"/>
    <property type="project" value="InterPro"/>
</dbReference>
<protein>
    <recommendedName>
        <fullName evidence="1">Tail specific protease domain-containing protein</fullName>
    </recommendedName>
</protein>
<name>A0AAW4R5Q1_BACCE</name>
<dbReference type="GO" id="GO:0007165">
    <property type="term" value="P:signal transduction"/>
    <property type="evidence" value="ECO:0007669"/>
    <property type="project" value="TreeGrafter"/>
</dbReference>
<dbReference type="Gene3D" id="3.90.226.10">
    <property type="entry name" value="2-enoyl-CoA Hydratase, Chain A, domain 1"/>
    <property type="match status" value="1"/>
</dbReference>
<dbReference type="PANTHER" id="PTHR32060">
    <property type="entry name" value="TAIL-SPECIFIC PROTEASE"/>
    <property type="match status" value="1"/>
</dbReference>
<dbReference type="Proteomes" id="UP001197806">
    <property type="component" value="Unassembled WGS sequence"/>
</dbReference>
<dbReference type="GO" id="GO:0030288">
    <property type="term" value="C:outer membrane-bounded periplasmic space"/>
    <property type="evidence" value="ECO:0007669"/>
    <property type="project" value="TreeGrafter"/>
</dbReference>
<reference evidence="2" key="1">
    <citation type="submission" date="2020-08" db="EMBL/GenBank/DDBJ databases">
        <title>Fungal Genomes of the International Space Station.</title>
        <authorList>
            <person name="Seuylemezian A."/>
            <person name="Singh N.K."/>
            <person name="Wood J."/>
            <person name="Venkateswaran K."/>
        </authorList>
    </citation>
    <scope>NUCLEOTIDE SEQUENCE</scope>
    <source>
        <strain evidence="2">I2-B2</strain>
    </source>
</reference>
<dbReference type="GO" id="GO:0008236">
    <property type="term" value="F:serine-type peptidase activity"/>
    <property type="evidence" value="ECO:0007669"/>
    <property type="project" value="InterPro"/>
</dbReference>
<dbReference type="InterPro" id="IPR005151">
    <property type="entry name" value="Tail-specific_protease"/>
</dbReference>
<sequence length="397" mass="46387">MNQRNLLLAEILIRIINENYLFTGNQKRKWDRLSSLYVRKVQDSKVDSIALDLIQNMILELHDPHTLFFQRKEFHYCFDINVQWINNELFLMKNKNGYPENYVGSKILKINSFNIMDEFKAQQKKLVGFPTNFIRKSIIQNIVEGKYGCDKLKMLVETTNKEKKVFFINSQSIEHLFDYQNNINKIKNSFKPIIFETISKDTLLIKIITFKFPSMSKMFLSNLKLMKDFKNIIFDIRDNSGGYISEAKQILSSIISKDIHMDYRIIQHAEVKNKFEVSSIQIISSQIPFFLKRKFFVLCNSDTASSAEFIFLKGLVLSNEDLTIIGEQTAGLSGQARIFTIDEKDTLQVTTKKFVNKHGKEIKEGIQPDYKVFPLISDIINNEDTLLNFCLNRFKLI</sequence>
<dbReference type="PANTHER" id="PTHR32060:SF30">
    <property type="entry name" value="CARBOXY-TERMINAL PROCESSING PROTEASE CTPA"/>
    <property type="match status" value="1"/>
</dbReference>
<dbReference type="InterPro" id="IPR029045">
    <property type="entry name" value="ClpP/crotonase-like_dom_sf"/>
</dbReference>
<comment type="caution">
    <text evidence="2">The sequence shown here is derived from an EMBL/GenBank/DDBJ whole genome shotgun (WGS) entry which is preliminary data.</text>
</comment>
<evidence type="ECO:0000313" key="2">
    <source>
        <dbReference type="EMBL" id="MBY0040904.1"/>
    </source>
</evidence>
<evidence type="ECO:0000259" key="1">
    <source>
        <dbReference type="SMART" id="SM00245"/>
    </source>
</evidence>
<dbReference type="SUPFAM" id="SSF52096">
    <property type="entry name" value="ClpP/crotonase"/>
    <property type="match status" value="1"/>
</dbReference>
<feature type="domain" description="Tail specific protease" evidence="1">
    <location>
        <begin position="186"/>
        <end position="373"/>
    </location>
</feature>
<gene>
    <name evidence="2" type="ORF">H7U08_30955</name>
</gene>
<dbReference type="Gene3D" id="3.30.750.44">
    <property type="match status" value="1"/>
</dbReference>
<organism evidence="2 3">
    <name type="scientific">Bacillus cereus</name>
    <dbReference type="NCBI Taxonomy" id="1396"/>
    <lineage>
        <taxon>Bacteria</taxon>
        <taxon>Bacillati</taxon>
        <taxon>Bacillota</taxon>
        <taxon>Bacilli</taxon>
        <taxon>Bacillales</taxon>
        <taxon>Bacillaceae</taxon>
        <taxon>Bacillus</taxon>
        <taxon>Bacillus cereus group</taxon>
    </lineage>
</organism>
<proteinExistence type="predicted"/>
<dbReference type="GO" id="GO:0004175">
    <property type="term" value="F:endopeptidase activity"/>
    <property type="evidence" value="ECO:0007669"/>
    <property type="project" value="TreeGrafter"/>
</dbReference>
<dbReference type="RefSeq" id="WP_088346718.1">
    <property type="nucleotide sequence ID" value="NZ_JACLPZ010000072.1"/>
</dbReference>
<dbReference type="Pfam" id="PF03572">
    <property type="entry name" value="Peptidase_S41"/>
    <property type="match status" value="1"/>
</dbReference>